<comment type="similarity">
    <text evidence="1">Belongs to the 4-hydroxybenzoyl-CoA thioesterase family.</text>
</comment>
<dbReference type="SUPFAM" id="SSF54637">
    <property type="entry name" value="Thioesterase/thiol ester dehydrase-isomerase"/>
    <property type="match status" value="1"/>
</dbReference>
<reference evidence="3 4" key="1">
    <citation type="submission" date="2017-06" db="EMBL/GenBank/DDBJ databases">
        <authorList>
            <consortium name="Pathogen Informatics"/>
        </authorList>
    </citation>
    <scope>NUCLEOTIDE SEQUENCE [LARGE SCALE GENOMIC DNA]</scope>
    <source>
        <strain evidence="3 4">NCTC13490</strain>
    </source>
</reference>
<dbReference type="AlphaFoldDB" id="A0A239XXR6"/>
<keyword evidence="2" id="KW-0378">Hydrolase</keyword>
<organism evidence="3 4">
    <name type="scientific">Chryseobacterium taklimakanense</name>
    <dbReference type="NCBI Taxonomy" id="536441"/>
    <lineage>
        <taxon>Bacteria</taxon>
        <taxon>Pseudomonadati</taxon>
        <taxon>Bacteroidota</taxon>
        <taxon>Flavobacteriia</taxon>
        <taxon>Flavobacteriales</taxon>
        <taxon>Weeksellaceae</taxon>
        <taxon>Chryseobacterium group</taxon>
        <taxon>Chryseobacterium</taxon>
    </lineage>
</organism>
<dbReference type="InterPro" id="IPR029069">
    <property type="entry name" value="HotDog_dom_sf"/>
</dbReference>
<dbReference type="PANTHER" id="PTHR31793">
    <property type="entry name" value="4-HYDROXYBENZOYL-COA THIOESTERASE FAMILY MEMBER"/>
    <property type="match status" value="1"/>
</dbReference>
<dbReference type="Proteomes" id="UP000215196">
    <property type="component" value="Chromosome 1"/>
</dbReference>
<dbReference type="PANTHER" id="PTHR31793:SF27">
    <property type="entry name" value="NOVEL THIOESTERASE SUPERFAMILY DOMAIN AND SAPOSIN A-TYPE DOMAIN CONTAINING PROTEIN (0610012H03RIK)"/>
    <property type="match status" value="1"/>
</dbReference>
<evidence type="ECO:0000256" key="2">
    <source>
        <dbReference type="ARBA" id="ARBA00022801"/>
    </source>
</evidence>
<proteinExistence type="inferred from homology"/>
<gene>
    <name evidence="3" type="ORF">SAMEA4412677_02630</name>
</gene>
<dbReference type="Gene3D" id="3.10.129.10">
    <property type="entry name" value="Hotdog Thioesterase"/>
    <property type="match status" value="1"/>
</dbReference>
<dbReference type="CDD" id="cd00586">
    <property type="entry name" value="4HBT"/>
    <property type="match status" value="1"/>
</dbReference>
<sequence length="154" mass="17931">MRAKKLFDSTIMQTIDHDFNFSFPIQMRWNDADALGHVNNAIYVTYFETARGLYMMKACPQWDWLQNMFLIGNVSVNFQKEILLTSQNVRVHVRTSKIGTKSFVFEYAITSDKKGETVIHATGSTTQIMFDMQTRKTVEVPDWVRKSLTEFDNL</sequence>
<dbReference type="KEGG" id="ctak:4412677_02630"/>
<evidence type="ECO:0000256" key="1">
    <source>
        <dbReference type="ARBA" id="ARBA00005953"/>
    </source>
</evidence>
<evidence type="ECO:0000313" key="3">
    <source>
        <dbReference type="EMBL" id="SNV51200.1"/>
    </source>
</evidence>
<accession>A0A239XXR6</accession>
<dbReference type="Pfam" id="PF13279">
    <property type="entry name" value="4HBT_2"/>
    <property type="match status" value="1"/>
</dbReference>
<protein>
    <submittedName>
        <fullName evidence="3">Acyl-ACP thioesterase</fullName>
    </submittedName>
</protein>
<dbReference type="GO" id="GO:0047617">
    <property type="term" value="F:fatty acyl-CoA hydrolase activity"/>
    <property type="evidence" value="ECO:0007669"/>
    <property type="project" value="TreeGrafter"/>
</dbReference>
<evidence type="ECO:0000313" key="4">
    <source>
        <dbReference type="Proteomes" id="UP000215196"/>
    </source>
</evidence>
<keyword evidence="4" id="KW-1185">Reference proteome</keyword>
<dbReference type="InterPro" id="IPR050563">
    <property type="entry name" value="4-hydroxybenzoyl-CoA_TE"/>
</dbReference>
<dbReference type="EMBL" id="LT906465">
    <property type="protein sequence ID" value="SNV51200.1"/>
    <property type="molecule type" value="Genomic_DNA"/>
</dbReference>
<name>A0A239XXR6_9FLAO</name>